<accession>A0A1C3EC83</accession>
<keyword evidence="2" id="KW-1185">Reference proteome</keyword>
<sequence length="81" mass="9325">MRDRQIRRFDFWDRHDVCASGELITRSLGDLRSRRKAFSLNGNFSSLPIRPGDFHRIVLKNASDVTPIPQAKSVQNGLMVR</sequence>
<name>A0A1C3EC83_9PLAN</name>
<gene>
    <name evidence="1" type="ORF">A6X21_05300</name>
</gene>
<dbReference type="EMBL" id="LYDR01000099">
    <property type="protein sequence ID" value="ODA30849.1"/>
    <property type="molecule type" value="Genomic_DNA"/>
</dbReference>
<organism evidence="1 2">
    <name type="scientific">Planctopirus hydrillae</name>
    <dbReference type="NCBI Taxonomy" id="1841610"/>
    <lineage>
        <taxon>Bacteria</taxon>
        <taxon>Pseudomonadati</taxon>
        <taxon>Planctomycetota</taxon>
        <taxon>Planctomycetia</taxon>
        <taxon>Planctomycetales</taxon>
        <taxon>Planctomycetaceae</taxon>
        <taxon>Planctopirus</taxon>
    </lineage>
</organism>
<proteinExistence type="predicted"/>
<evidence type="ECO:0000313" key="2">
    <source>
        <dbReference type="Proteomes" id="UP000094828"/>
    </source>
</evidence>
<evidence type="ECO:0000313" key="1">
    <source>
        <dbReference type="EMBL" id="ODA30849.1"/>
    </source>
</evidence>
<reference evidence="1 2" key="1">
    <citation type="submission" date="2016-05" db="EMBL/GenBank/DDBJ databases">
        <title>Genomic and physiological characterization of Planctopirus sp. isolated from fresh water lake.</title>
        <authorList>
            <person name="Subhash Y."/>
            <person name="Ramana C."/>
        </authorList>
    </citation>
    <scope>NUCLEOTIDE SEQUENCE [LARGE SCALE GENOMIC DNA]</scope>
    <source>
        <strain evidence="1 2">JC280</strain>
    </source>
</reference>
<dbReference type="Proteomes" id="UP000094828">
    <property type="component" value="Unassembled WGS sequence"/>
</dbReference>
<protein>
    <submittedName>
        <fullName evidence="1">Uncharacterized protein</fullName>
    </submittedName>
</protein>
<dbReference type="AlphaFoldDB" id="A0A1C3EC83"/>
<comment type="caution">
    <text evidence="1">The sequence shown here is derived from an EMBL/GenBank/DDBJ whole genome shotgun (WGS) entry which is preliminary data.</text>
</comment>